<comment type="caution">
    <text evidence="2">The sequence shown here is derived from an EMBL/GenBank/DDBJ whole genome shotgun (WGS) entry which is preliminary data.</text>
</comment>
<reference evidence="3" key="1">
    <citation type="submission" date="2015-07" db="EMBL/GenBank/DDBJ databases">
        <title>Fjat-14235 jcm11544.</title>
        <authorList>
            <person name="Liu B."/>
            <person name="Wang J."/>
            <person name="Zhu Y."/>
            <person name="Liu G."/>
            <person name="Chen Q."/>
            <person name="Chen Z."/>
            <person name="Lan J."/>
            <person name="Che J."/>
            <person name="Ge C."/>
            <person name="Shi H."/>
            <person name="Pan Z."/>
            <person name="Liu X."/>
        </authorList>
    </citation>
    <scope>NUCLEOTIDE SEQUENCE [LARGE SCALE GENOMIC DNA]</scope>
    <source>
        <strain evidence="3">JCM 11544</strain>
    </source>
</reference>
<organism evidence="2 3">
    <name type="scientific">Rossellomorea marisflavi</name>
    <dbReference type="NCBI Taxonomy" id="189381"/>
    <lineage>
        <taxon>Bacteria</taxon>
        <taxon>Bacillati</taxon>
        <taxon>Bacillota</taxon>
        <taxon>Bacilli</taxon>
        <taxon>Bacillales</taxon>
        <taxon>Bacillaceae</taxon>
        <taxon>Rossellomorea</taxon>
    </lineage>
</organism>
<accession>A0A0M0GPY6</accession>
<sequence>MAIMVGFLIYFLLIALIPIIAQMRVKSTFNKYSKVRSTSGMTGMEVARRILDDNGLYDVKVVEGRGFLSDHYNPVTKTVALSPDNYHGHSVAGAAVAAHEVGHAIQDAESYAFLRFRHRLVPLANIGSNMSWIFLMIGIFTQATGMFMLGIILMALGVVFQLVTLPVEFNASSRAMNQVVSLGLIRNEEERHAKKVLNAAAMTYVAAAAVAIIELLRLILIYTGMNNDD</sequence>
<dbReference type="InterPro" id="IPR007395">
    <property type="entry name" value="Zn_peptidase_2"/>
</dbReference>
<dbReference type="EMBL" id="LGUE01000001">
    <property type="protein sequence ID" value="KON91562.1"/>
    <property type="molecule type" value="Genomic_DNA"/>
</dbReference>
<feature type="transmembrane region" description="Helical" evidence="1">
    <location>
        <begin position="146"/>
        <end position="167"/>
    </location>
</feature>
<dbReference type="PANTHER" id="PTHR36434:SF1">
    <property type="entry name" value="MEMBRANE PROTEASE YUGP-RELATED"/>
    <property type="match status" value="1"/>
</dbReference>
<keyword evidence="1" id="KW-1133">Transmembrane helix</keyword>
<evidence type="ECO:0000256" key="1">
    <source>
        <dbReference type="SAM" id="Phobius"/>
    </source>
</evidence>
<evidence type="ECO:0000313" key="3">
    <source>
        <dbReference type="Proteomes" id="UP000037405"/>
    </source>
</evidence>
<feature type="transmembrane region" description="Helical" evidence="1">
    <location>
        <begin position="120"/>
        <end position="140"/>
    </location>
</feature>
<protein>
    <submittedName>
        <fullName evidence="2">Zn-dependent protease</fullName>
    </submittedName>
</protein>
<keyword evidence="1" id="KW-0812">Transmembrane</keyword>
<keyword evidence="3" id="KW-1185">Reference proteome</keyword>
<keyword evidence="2" id="KW-0645">Protease</keyword>
<gene>
    <name evidence="2" type="ORF">AF331_03340</name>
</gene>
<dbReference type="GO" id="GO:0006508">
    <property type="term" value="P:proteolysis"/>
    <property type="evidence" value="ECO:0007669"/>
    <property type="project" value="UniProtKB-KW"/>
</dbReference>
<dbReference type="PANTHER" id="PTHR36434">
    <property type="entry name" value="MEMBRANE PROTEASE YUGP-RELATED"/>
    <property type="match status" value="1"/>
</dbReference>
<proteinExistence type="predicted"/>
<dbReference type="STRING" id="189381.GCA_900166615_03636"/>
<dbReference type="AlphaFoldDB" id="A0A0M0GPY6"/>
<keyword evidence="1" id="KW-0472">Membrane</keyword>
<name>A0A0M0GPY6_9BACI</name>
<evidence type="ECO:0000313" key="2">
    <source>
        <dbReference type="EMBL" id="KON91562.1"/>
    </source>
</evidence>
<dbReference type="Pfam" id="PF04298">
    <property type="entry name" value="Zn_peptidase_2"/>
    <property type="match status" value="1"/>
</dbReference>
<keyword evidence="2" id="KW-0378">Hydrolase</keyword>
<dbReference type="Proteomes" id="UP000037405">
    <property type="component" value="Unassembled WGS sequence"/>
</dbReference>
<feature type="transmembrane region" description="Helical" evidence="1">
    <location>
        <begin position="196"/>
        <end position="222"/>
    </location>
</feature>
<feature type="transmembrane region" description="Helical" evidence="1">
    <location>
        <begin position="6"/>
        <end position="25"/>
    </location>
</feature>
<dbReference type="GO" id="GO:0008233">
    <property type="term" value="F:peptidase activity"/>
    <property type="evidence" value="ECO:0007669"/>
    <property type="project" value="UniProtKB-KW"/>
</dbReference>
<dbReference type="PATRIC" id="fig|189381.12.peg.762"/>
<dbReference type="OrthoDB" id="9784298at2"/>